<reference evidence="5 6" key="1">
    <citation type="submission" date="2021-01" db="EMBL/GenBank/DDBJ databases">
        <title>Whole genome shotgun sequence of Planobispora longispora NBRC 13918.</title>
        <authorList>
            <person name="Komaki H."/>
            <person name="Tamura T."/>
        </authorList>
    </citation>
    <scope>NUCLEOTIDE SEQUENCE [LARGE SCALE GENOMIC DNA]</scope>
    <source>
        <strain evidence="5 6">NBRC 13918</strain>
    </source>
</reference>
<dbReference type="Proteomes" id="UP000616724">
    <property type="component" value="Unassembled WGS sequence"/>
</dbReference>
<dbReference type="Gene3D" id="1.10.10.60">
    <property type="entry name" value="Homeodomain-like"/>
    <property type="match status" value="1"/>
</dbReference>
<evidence type="ECO:0000256" key="3">
    <source>
        <dbReference type="ARBA" id="ARBA00023163"/>
    </source>
</evidence>
<sequence length="320" mass="34106">MTQRRVIMVGYHAAELLDIACVTSSLVMANLHGGAPLYEVFLATPSGLPITCASGLTLQGQLALERVAGPLDTLVVAGGIGHEAAAVNQVIVGHIRRLARESRRVASVCTGTTVLAATGLLDGRRVTTHWRYAPVLATRHPQLIVDSGPIFIRDGEVVTAGGVTSALDLALAFIEEDHGIALAREVAREAVTYLQRPGDQAQRSMFTQGPPPSDGLIKRVIDHITGHLDTDLTLAALADGAGVSQRHLTRLFLKHLGQPPGRFVRRARAEAAAHLMTSTTLPMSAVAARCGFGTIEALRQAFVDRYGIPPSRYRLARTST</sequence>
<dbReference type="PANTHER" id="PTHR43130">
    <property type="entry name" value="ARAC-FAMILY TRANSCRIPTIONAL REGULATOR"/>
    <property type="match status" value="1"/>
</dbReference>
<dbReference type="RefSeq" id="WP_203892584.1">
    <property type="nucleotide sequence ID" value="NZ_BOOH01000037.1"/>
</dbReference>
<name>A0A8J3W6T3_9ACTN</name>
<dbReference type="Pfam" id="PF12833">
    <property type="entry name" value="HTH_18"/>
    <property type="match status" value="1"/>
</dbReference>
<dbReference type="PROSITE" id="PS00041">
    <property type="entry name" value="HTH_ARAC_FAMILY_1"/>
    <property type="match status" value="1"/>
</dbReference>
<dbReference type="GO" id="GO:0043565">
    <property type="term" value="F:sequence-specific DNA binding"/>
    <property type="evidence" value="ECO:0007669"/>
    <property type="project" value="InterPro"/>
</dbReference>
<dbReference type="SUPFAM" id="SSF52317">
    <property type="entry name" value="Class I glutamine amidotransferase-like"/>
    <property type="match status" value="1"/>
</dbReference>
<dbReference type="Pfam" id="PF01965">
    <property type="entry name" value="DJ-1_PfpI"/>
    <property type="match status" value="1"/>
</dbReference>
<gene>
    <name evidence="5" type="ORF">Plo01_44640</name>
</gene>
<dbReference type="EMBL" id="BOOH01000037">
    <property type="protein sequence ID" value="GIH78035.1"/>
    <property type="molecule type" value="Genomic_DNA"/>
</dbReference>
<evidence type="ECO:0000259" key="4">
    <source>
        <dbReference type="PROSITE" id="PS01124"/>
    </source>
</evidence>
<dbReference type="CDD" id="cd03137">
    <property type="entry name" value="GATase1_AraC_1"/>
    <property type="match status" value="1"/>
</dbReference>
<evidence type="ECO:0000256" key="2">
    <source>
        <dbReference type="ARBA" id="ARBA00023125"/>
    </source>
</evidence>
<keyword evidence="2" id="KW-0238">DNA-binding</keyword>
<evidence type="ECO:0000313" key="5">
    <source>
        <dbReference type="EMBL" id="GIH78035.1"/>
    </source>
</evidence>
<comment type="caution">
    <text evidence="5">The sequence shown here is derived from an EMBL/GenBank/DDBJ whole genome shotgun (WGS) entry which is preliminary data.</text>
</comment>
<dbReference type="SUPFAM" id="SSF46689">
    <property type="entry name" value="Homeodomain-like"/>
    <property type="match status" value="2"/>
</dbReference>
<keyword evidence="6" id="KW-1185">Reference proteome</keyword>
<feature type="domain" description="HTH araC/xylS-type" evidence="4">
    <location>
        <begin position="218"/>
        <end position="316"/>
    </location>
</feature>
<dbReference type="PANTHER" id="PTHR43130:SF3">
    <property type="entry name" value="HTH-TYPE TRANSCRIPTIONAL REGULATOR RV1931C"/>
    <property type="match status" value="1"/>
</dbReference>
<dbReference type="SMART" id="SM00342">
    <property type="entry name" value="HTH_ARAC"/>
    <property type="match status" value="1"/>
</dbReference>
<dbReference type="InterPro" id="IPR018062">
    <property type="entry name" value="HTH_AraC-typ_CS"/>
</dbReference>
<evidence type="ECO:0000256" key="1">
    <source>
        <dbReference type="ARBA" id="ARBA00023015"/>
    </source>
</evidence>
<dbReference type="InterPro" id="IPR052158">
    <property type="entry name" value="INH-QAR"/>
</dbReference>
<keyword evidence="3" id="KW-0804">Transcription</keyword>
<dbReference type="AlphaFoldDB" id="A0A8J3W6T3"/>
<dbReference type="Gene3D" id="3.40.50.880">
    <property type="match status" value="1"/>
</dbReference>
<protein>
    <submittedName>
        <fullName evidence="5">AraC family transcriptional regulator</fullName>
    </submittedName>
</protein>
<accession>A0A8J3W6T3</accession>
<dbReference type="PROSITE" id="PS01124">
    <property type="entry name" value="HTH_ARAC_FAMILY_2"/>
    <property type="match status" value="1"/>
</dbReference>
<keyword evidence="1" id="KW-0805">Transcription regulation</keyword>
<proteinExistence type="predicted"/>
<dbReference type="InterPro" id="IPR002818">
    <property type="entry name" value="DJ-1/PfpI"/>
</dbReference>
<organism evidence="5 6">
    <name type="scientific">Planobispora longispora</name>
    <dbReference type="NCBI Taxonomy" id="28887"/>
    <lineage>
        <taxon>Bacteria</taxon>
        <taxon>Bacillati</taxon>
        <taxon>Actinomycetota</taxon>
        <taxon>Actinomycetes</taxon>
        <taxon>Streptosporangiales</taxon>
        <taxon>Streptosporangiaceae</taxon>
        <taxon>Planobispora</taxon>
    </lineage>
</organism>
<dbReference type="InterPro" id="IPR029062">
    <property type="entry name" value="Class_I_gatase-like"/>
</dbReference>
<evidence type="ECO:0000313" key="6">
    <source>
        <dbReference type="Proteomes" id="UP000616724"/>
    </source>
</evidence>
<dbReference type="InterPro" id="IPR018060">
    <property type="entry name" value="HTH_AraC"/>
</dbReference>
<dbReference type="InterPro" id="IPR009057">
    <property type="entry name" value="Homeodomain-like_sf"/>
</dbReference>
<dbReference type="GO" id="GO:0003700">
    <property type="term" value="F:DNA-binding transcription factor activity"/>
    <property type="evidence" value="ECO:0007669"/>
    <property type="project" value="InterPro"/>
</dbReference>